<feature type="repeat" description="Solcar" evidence="16">
    <location>
        <begin position="31"/>
        <end position="116"/>
    </location>
</feature>
<evidence type="ECO:0000256" key="18">
    <source>
        <dbReference type="SAM" id="Phobius"/>
    </source>
</evidence>
<keyword evidence="4" id="KW-0050">Antiport</keyword>
<comment type="catalytic activity">
    <reaction evidence="12">
        <text>oxaloacetate(in) + 2-oxoglutarate(out) = oxaloacetate(out) + 2-oxoglutarate(in)</text>
        <dbReference type="Rhea" id="RHEA:71603"/>
        <dbReference type="ChEBI" id="CHEBI:16452"/>
        <dbReference type="ChEBI" id="CHEBI:16810"/>
    </reaction>
</comment>
<dbReference type="PANTHER" id="PTHR45618">
    <property type="entry name" value="MITOCHONDRIAL DICARBOXYLATE CARRIER-RELATED"/>
    <property type="match status" value="1"/>
</dbReference>
<feature type="repeat" description="Solcar" evidence="16">
    <location>
        <begin position="225"/>
        <end position="314"/>
    </location>
</feature>
<evidence type="ECO:0000256" key="1">
    <source>
        <dbReference type="ARBA" id="ARBA00004141"/>
    </source>
</evidence>
<evidence type="ECO:0000256" key="12">
    <source>
        <dbReference type="ARBA" id="ARBA00050120"/>
    </source>
</evidence>
<dbReference type="Proteomes" id="UP000663882">
    <property type="component" value="Unassembled WGS sequence"/>
</dbReference>
<keyword evidence="6" id="KW-0677">Repeat</keyword>
<dbReference type="InterPro" id="IPR050391">
    <property type="entry name" value="Mito_Metabolite_Transporter"/>
</dbReference>
<comment type="catalytic activity">
    <reaction evidence="10">
        <text>(S)-malate(in) + 2-oxoglutarate(out) = (S)-malate(out) + 2-oxoglutarate(in)</text>
        <dbReference type="Rhea" id="RHEA:71587"/>
        <dbReference type="ChEBI" id="CHEBI:15589"/>
        <dbReference type="ChEBI" id="CHEBI:16810"/>
    </reaction>
</comment>
<feature type="repeat" description="Solcar" evidence="16">
    <location>
        <begin position="125"/>
        <end position="216"/>
    </location>
</feature>
<dbReference type="GO" id="GO:0006869">
    <property type="term" value="P:lipid transport"/>
    <property type="evidence" value="ECO:0007669"/>
    <property type="project" value="UniProtKB-KW"/>
</dbReference>
<comment type="caution">
    <text evidence="19">The sequence shown here is derived from an EMBL/GenBank/DDBJ whole genome shotgun (WGS) entry which is preliminary data.</text>
</comment>
<dbReference type="GO" id="GO:0016020">
    <property type="term" value="C:membrane"/>
    <property type="evidence" value="ECO:0007669"/>
    <property type="project" value="UniProtKB-SubCell"/>
</dbReference>
<comment type="subcellular location">
    <subcellularLocation>
        <location evidence="1">Membrane</location>
        <topology evidence="1">Multi-pass membrane protein</topology>
    </subcellularLocation>
</comment>
<sequence>MEPISTPIHASGVPTPIKAIPISPANTPNSIKFLIGGTAGMTATLFVHPMEVVKNRMQMSGEGGGVREYKTTFHASRAIHRSGGLSGIYAGLSAGLFRTATYTTARLGIYQVLLERFRQPHGRPPRFFVNLLLGVASGGLGSFIGTPAEVALIRMTLDERLPMTERRNYAHIFNALVRITREEGVLKLWRGGVPTITRAMIANAAQMPTYSQAKQALTSTGLMQQGFPLHAVASLIAAFVTTAFSLPVDIIKTRYQNMKVIQGKPEYTGIFNIFQRILRQEGVFSFWKGFTPYFSRIGPHTILTFILIEQVNIQYQKPYISDILVEDFTATCSRTFAQTYTYLIRMSSTLSIFSGCRDPSYHHLVLLCQPYFTDNSISIAFYLNENSSMFTIII</sequence>
<evidence type="ECO:0000256" key="11">
    <source>
        <dbReference type="ARBA" id="ARBA00040264"/>
    </source>
</evidence>
<evidence type="ECO:0000313" key="20">
    <source>
        <dbReference type="Proteomes" id="UP000663882"/>
    </source>
</evidence>
<reference evidence="19" key="1">
    <citation type="submission" date="2021-02" db="EMBL/GenBank/DDBJ databases">
        <authorList>
            <person name="Nowell W R."/>
        </authorList>
    </citation>
    <scope>NUCLEOTIDE SEQUENCE</scope>
</reference>
<keyword evidence="3 17" id="KW-0813">Transport</keyword>
<dbReference type="InterPro" id="IPR018108">
    <property type="entry name" value="MCP_transmembrane"/>
</dbReference>
<keyword evidence="7 18" id="KW-1133">Transmembrane helix</keyword>
<evidence type="ECO:0000256" key="17">
    <source>
        <dbReference type="RuleBase" id="RU000488"/>
    </source>
</evidence>
<comment type="similarity">
    <text evidence="2 17">Belongs to the mitochondrial carrier (TC 2.A.29) family.</text>
</comment>
<gene>
    <name evidence="19" type="ORF">RFH988_LOCUS17923</name>
</gene>
<keyword evidence="5 16" id="KW-0812">Transmembrane</keyword>
<comment type="catalytic activity">
    <reaction evidence="13">
        <text>maleate(in) + 2-oxoglutarate(out) = maleate(out) + 2-oxoglutarate(in)</text>
        <dbReference type="Rhea" id="RHEA:71599"/>
        <dbReference type="ChEBI" id="CHEBI:16810"/>
        <dbReference type="ChEBI" id="CHEBI:30780"/>
    </reaction>
</comment>
<dbReference type="AlphaFoldDB" id="A0A814M5C3"/>
<dbReference type="InterPro" id="IPR023395">
    <property type="entry name" value="MCP_dom_sf"/>
</dbReference>
<dbReference type="EMBL" id="CAJNOO010000982">
    <property type="protein sequence ID" value="CAF1073970.1"/>
    <property type="molecule type" value="Genomic_DNA"/>
</dbReference>
<evidence type="ECO:0000256" key="8">
    <source>
        <dbReference type="ARBA" id="ARBA00023055"/>
    </source>
</evidence>
<dbReference type="GO" id="GO:0015297">
    <property type="term" value="F:antiporter activity"/>
    <property type="evidence" value="ECO:0007669"/>
    <property type="project" value="UniProtKB-KW"/>
</dbReference>
<evidence type="ECO:0000256" key="5">
    <source>
        <dbReference type="ARBA" id="ARBA00022692"/>
    </source>
</evidence>
<evidence type="ECO:0000256" key="7">
    <source>
        <dbReference type="ARBA" id="ARBA00022989"/>
    </source>
</evidence>
<dbReference type="SUPFAM" id="SSF103506">
    <property type="entry name" value="Mitochondrial carrier"/>
    <property type="match status" value="1"/>
</dbReference>
<evidence type="ECO:0000256" key="4">
    <source>
        <dbReference type="ARBA" id="ARBA00022449"/>
    </source>
</evidence>
<evidence type="ECO:0000256" key="9">
    <source>
        <dbReference type="ARBA" id="ARBA00023136"/>
    </source>
</evidence>
<comment type="catalytic activity">
    <reaction evidence="14">
        <text>malonate(in) + 2-oxoglutarate(out) = malonate(out) + 2-oxoglutarate(in)</text>
        <dbReference type="Rhea" id="RHEA:71591"/>
        <dbReference type="ChEBI" id="CHEBI:15792"/>
        <dbReference type="ChEBI" id="CHEBI:16810"/>
    </reaction>
</comment>
<name>A0A814M5C3_9BILA</name>
<proteinExistence type="inferred from homology"/>
<dbReference type="FunFam" id="1.50.40.10:FF:000013">
    <property type="entry name" value="Mitochondrial 2-oxoglutarate/malate carrier protein-like protein"/>
    <property type="match status" value="1"/>
</dbReference>
<dbReference type="Gene3D" id="1.50.40.10">
    <property type="entry name" value="Mitochondrial carrier domain"/>
    <property type="match status" value="1"/>
</dbReference>
<evidence type="ECO:0000256" key="16">
    <source>
        <dbReference type="PROSITE-ProRule" id="PRU00282"/>
    </source>
</evidence>
<evidence type="ECO:0000256" key="10">
    <source>
        <dbReference type="ARBA" id="ARBA00036491"/>
    </source>
</evidence>
<keyword evidence="8" id="KW-0445">Lipid transport</keyword>
<feature type="transmembrane region" description="Helical" evidence="18">
    <location>
        <begin position="227"/>
        <end position="248"/>
    </location>
</feature>
<dbReference type="PROSITE" id="PS50920">
    <property type="entry name" value="SOLCAR"/>
    <property type="match status" value="3"/>
</dbReference>
<dbReference type="OrthoDB" id="448427at2759"/>
<evidence type="ECO:0000256" key="3">
    <source>
        <dbReference type="ARBA" id="ARBA00022448"/>
    </source>
</evidence>
<accession>A0A814M5C3</accession>
<evidence type="ECO:0000313" key="19">
    <source>
        <dbReference type="EMBL" id="CAF1073970.1"/>
    </source>
</evidence>
<dbReference type="Pfam" id="PF00153">
    <property type="entry name" value="Mito_carr"/>
    <property type="match status" value="3"/>
</dbReference>
<comment type="catalytic activity">
    <reaction evidence="15">
        <text>succinate(in) + 2-oxoglutarate(out) = succinate(out) + 2-oxoglutarate(in)</text>
        <dbReference type="Rhea" id="RHEA:71595"/>
        <dbReference type="ChEBI" id="CHEBI:16810"/>
        <dbReference type="ChEBI" id="CHEBI:30031"/>
    </reaction>
</comment>
<evidence type="ECO:0000256" key="6">
    <source>
        <dbReference type="ARBA" id="ARBA00022737"/>
    </source>
</evidence>
<organism evidence="19 20">
    <name type="scientific">Rotaria sordida</name>
    <dbReference type="NCBI Taxonomy" id="392033"/>
    <lineage>
        <taxon>Eukaryota</taxon>
        <taxon>Metazoa</taxon>
        <taxon>Spiralia</taxon>
        <taxon>Gnathifera</taxon>
        <taxon>Rotifera</taxon>
        <taxon>Eurotatoria</taxon>
        <taxon>Bdelloidea</taxon>
        <taxon>Philodinida</taxon>
        <taxon>Philodinidae</taxon>
        <taxon>Rotaria</taxon>
    </lineage>
</organism>
<keyword evidence="9 16" id="KW-0472">Membrane</keyword>
<evidence type="ECO:0000256" key="15">
    <source>
        <dbReference type="ARBA" id="ARBA00052710"/>
    </source>
</evidence>
<evidence type="ECO:0000256" key="2">
    <source>
        <dbReference type="ARBA" id="ARBA00006375"/>
    </source>
</evidence>
<protein>
    <recommendedName>
        <fullName evidence="11">Mitochondrial 2-oxoglutarate/malate carrier protein</fullName>
    </recommendedName>
</protein>
<evidence type="ECO:0000256" key="13">
    <source>
        <dbReference type="ARBA" id="ARBA00050291"/>
    </source>
</evidence>
<evidence type="ECO:0000256" key="14">
    <source>
        <dbReference type="ARBA" id="ARBA00052538"/>
    </source>
</evidence>